<dbReference type="RefSeq" id="WP_042279862.1">
    <property type="nucleotide sequence ID" value="NZ_BBML01000008.1"/>
</dbReference>
<evidence type="ECO:0000313" key="2">
    <source>
        <dbReference type="EMBL" id="GAK97945.1"/>
    </source>
</evidence>
<accession>A0A090Q4N6</accession>
<dbReference type="Pfam" id="PF00027">
    <property type="entry name" value="cNMP_binding"/>
    <property type="match status" value="1"/>
</dbReference>
<gene>
    <name evidence="2" type="ORF">JCM19294_1567</name>
</gene>
<dbReference type="InterPro" id="IPR014710">
    <property type="entry name" value="RmlC-like_jellyroll"/>
</dbReference>
<dbReference type="CDD" id="cd00038">
    <property type="entry name" value="CAP_ED"/>
    <property type="match status" value="1"/>
</dbReference>
<keyword evidence="3" id="KW-1185">Reference proteome</keyword>
<name>A0A090Q4N6_9FLAO</name>
<reference evidence="2" key="1">
    <citation type="journal article" date="2014" name="Genome Announc.">
        <title>Draft Genome Sequences of Marine Flavobacterium Nonlabens Strains NR17, NR24, NR27, NR32, NR33, and Ara13.</title>
        <authorList>
            <person name="Nakanishi M."/>
            <person name="Meirelles P."/>
            <person name="Suzuki R."/>
            <person name="Takatani N."/>
            <person name="Mino S."/>
            <person name="Suda W."/>
            <person name="Oshima K."/>
            <person name="Hattori M."/>
            <person name="Ohkuma M."/>
            <person name="Hosokawa M."/>
            <person name="Miyashita K."/>
            <person name="Thompson F.L."/>
            <person name="Niwa A."/>
            <person name="Sawabe T."/>
            <person name="Sawabe T."/>
        </authorList>
    </citation>
    <scope>NUCLEOTIDE SEQUENCE [LARGE SCALE GENOMIC DNA]</scope>
    <source>
        <strain evidence="2">JCM 19294</strain>
    </source>
</reference>
<dbReference type="Proteomes" id="UP000029221">
    <property type="component" value="Unassembled WGS sequence"/>
</dbReference>
<evidence type="ECO:0000259" key="1">
    <source>
        <dbReference type="Pfam" id="PF00027"/>
    </source>
</evidence>
<organism evidence="2 3">
    <name type="scientific">Nonlabens tegetincola</name>
    <dbReference type="NCBI Taxonomy" id="323273"/>
    <lineage>
        <taxon>Bacteria</taxon>
        <taxon>Pseudomonadati</taxon>
        <taxon>Bacteroidota</taxon>
        <taxon>Flavobacteriia</taxon>
        <taxon>Flavobacteriales</taxon>
        <taxon>Flavobacteriaceae</taxon>
        <taxon>Nonlabens</taxon>
    </lineage>
</organism>
<dbReference type="InterPro" id="IPR018490">
    <property type="entry name" value="cNMP-bd_dom_sf"/>
</dbReference>
<protein>
    <submittedName>
        <fullName evidence="2">cAMP-binding protein</fullName>
    </submittedName>
</protein>
<feature type="domain" description="Cyclic nucleotide-binding" evidence="1">
    <location>
        <begin position="33"/>
        <end position="111"/>
    </location>
</feature>
<dbReference type="AlphaFoldDB" id="A0A090Q4N6"/>
<comment type="caution">
    <text evidence="2">The sequence shown here is derived from an EMBL/GenBank/DDBJ whole genome shotgun (WGS) entry which is preliminary data.</text>
</comment>
<dbReference type="InterPro" id="IPR000595">
    <property type="entry name" value="cNMP-bd_dom"/>
</dbReference>
<dbReference type="SUPFAM" id="SSF51206">
    <property type="entry name" value="cAMP-binding domain-like"/>
    <property type="match status" value="1"/>
</dbReference>
<dbReference type="Gene3D" id="2.60.120.10">
    <property type="entry name" value="Jelly Rolls"/>
    <property type="match status" value="1"/>
</dbReference>
<dbReference type="eggNOG" id="COG0664">
    <property type="taxonomic scope" value="Bacteria"/>
</dbReference>
<proteinExistence type="predicted"/>
<dbReference type="STRING" id="319236.BST91_01135"/>
<sequence>MTHDLSPLRKHVEEIVSLTDSEWQFVASHFEYRSLKKHQFVIQTGQVVDHEFWILKGLLRTYSLDENGKEHILQFASENYWISDYHAYQYQMPATLFLDCLEDTHFLSLSFESRELICKEVPAMANFFRVKLNYGFVHLQQRVLSHLTQTVEQRYERLIDEMPHLIQRVPKKLLASYLGVSRETLSRLKV</sequence>
<dbReference type="EMBL" id="BBML01000008">
    <property type="protein sequence ID" value="GAK97945.1"/>
    <property type="molecule type" value="Genomic_DNA"/>
</dbReference>
<evidence type="ECO:0000313" key="3">
    <source>
        <dbReference type="Proteomes" id="UP000029221"/>
    </source>
</evidence>